<dbReference type="Proteomes" id="UP000276128">
    <property type="component" value="Unassembled WGS sequence"/>
</dbReference>
<keyword evidence="2" id="KW-1185">Reference proteome</keyword>
<evidence type="ECO:0000313" key="1">
    <source>
        <dbReference type="EMBL" id="RTE08699.1"/>
    </source>
</evidence>
<organism evidence="1 2">
    <name type="scientific">Paenibacillus whitsoniae</name>
    <dbReference type="NCBI Taxonomy" id="2496558"/>
    <lineage>
        <taxon>Bacteria</taxon>
        <taxon>Bacillati</taxon>
        <taxon>Bacillota</taxon>
        <taxon>Bacilli</taxon>
        <taxon>Bacillales</taxon>
        <taxon>Paenibacillaceae</taxon>
        <taxon>Paenibacillus</taxon>
    </lineage>
</organism>
<accession>A0A3S0IAI3</accession>
<dbReference type="RefSeq" id="WP_126142260.1">
    <property type="nucleotide sequence ID" value="NZ_RXHU01000044.1"/>
</dbReference>
<proteinExistence type="predicted"/>
<reference evidence="1 2" key="1">
    <citation type="submission" date="2018-12" db="EMBL/GenBank/DDBJ databases">
        <title>Bacillus ochoae sp. nov., Paenibacillus whitsoniae sp. nov., Paenibacillus spiritus sp. nov. Isolated from the Mars Exploration Rover during spacecraft assembly.</title>
        <authorList>
            <person name="Seuylemezian A."/>
            <person name="Vaishampayan P."/>
        </authorList>
    </citation>
    <scope>NUCLEOTIDE SEQUENCE [LARGE SCALE GENOMIC DNA]</scope>
    <source>
        <strain evidence="1 2">MER 54</strain>
    </source>
</reference>
<gene>
    <name evidence="1" type="ORF">EJQ19_16075</name>
</gene>
<comment type="caution">
    <text evidence="1">The sequence shown here is derived from an EMBL/GenBank/DDBJ whole genome shotgun (WGS) entry which is preliminary data.</text>
</comment>
<evidence type="ECO:0000313" key="2">
    <source>
        <dbReference type="Proteomes" id="UP000276128"/>
    </source>
</evidence>
<dbReference type="EMBL" id="RXHU01000044">
    <property type="protein sequence ID" value="RTE08699.1"/>
    <property type="molecule type" value="Genomic_DNA"/>
</dbReference>
<sequence>MDITPQEESMIKALRSAELPPLFALIQVRNAILHDTVNVDERRRDDVMKSLDTYIGPLWDDARQARKTTQA</sequence>
<dbReference type="OrthoDB" id="2927477at2"/>
<protein>
    <submittedName>
        <fullName evidence="1">Uncharacterized protein</fullName>
    </submittedName>
</protein>
<dbReference type="AlphaFoldDB" id="A0A3S0IAI3"/>
<name>A0A3S0IAI3_9BACL</name>